<evidence type="ECO:0000313" key="4">
    <source>
        <dbReference type="Proteomes" id="UP000295197"/>
    </source>
</evidence>
<dbReference type="PANTHER" id="PTHR33055:SF3">
    <property type="entry name" value="PUTATIVE TRANSPOSASE FOR IS117-RELATED"/>
    <property type="match status" value="1"/>
</dbReference>
<dbReference type="InterPro" id="IPR047650">
    <property type="entry name" value="Transpos_IS110"/>
</dbReference>
<evidence type="ECO:0000313" key="3">
    <source>
        <dbReference type="EMBL" id="TCV04128.1"/>
    </source>
</evidence>
<dbReference type="AlphaFoldDB" id="A0A4R3VJW2"/>
<organism evidence="3 4">
    <name type="scientific">Sphingobacterium alimentarium</name>
    <dbReference type="NCBI Taxonomy" id="797292"/>
    <lineage>
        <taxon>Bacteria</taxon>
        <taxon>Pseudomonadati</taxon>
        <taxon>Bacteroidota</taxon>
        <taxon>Sphingobacteriia</taxon>
        <taxon>Sphingobacteriales</taxon>
        <taxon>Sphingobacteriaceae</taxon>
        <taxon>Sphingobacterium</taxon>
    </lineage>
</organism>
<dbReference type="Proteomes" id="UP000295197">
    <property type="component" value="Unassembled WGS sequence"/>
</dbReference>
<evidence type="ECO:0000259" key="1">
    <source>
        <dbReference type="Pfam" id="PF01548"/>
    </source>
</evidence>
<dbReference type="PANTHER" id="PTHR33055">
    <property type="entry name" value="TRANSPOSASE FOR INSERTION SEQUENCE ELEMENT IS1111A"/>
    <property type="match status" value="1"/>
</dbReference>
<dbReference type="Pfam" id="PF02371">
    <property type="entry name" value="Transposase_20"/>
    <property type="match status" value="1"/>
</dbReference>
<gene>
    <name evidence="3" type="ORF">EDC17_11041</name>
</gene>
<dbReference type="NCBIfam" id="NF033542">
    <property type="entry name" value="transpos_IS110"/>
    <property type="match status" value="1"/>
</dbReference>
<proteinExistence type="predicted"/>
<dbReference type="Pfam" id="PF01548">
    <property type="entry name" value="DEDD_Tnp_IS110"/>
    <property type="match status" value="1"/>
</dbReference>
<feature type="domain" description="Transposase IS116/IS110/IS902 C-terminal" evidence="2">
    <location>
        <begin position="212"/>
        <end position="297"/>
    </location>
</feature>
<protein>
    <submittedName>
        <fullName evidence="3">Transposase</fullName>
    </submittedName>
</protein>
<reference evidence="3 4" key="1">
    <citation type="submission" date="2019-03" db="EMBL/GenBank/DDBJ databases">
        <title>Genomic Encyclopedia of Type Strains, Phase IV (KMG-IV): sequencing the most valuable type-strain genomes for metagenomic binning, comparative biology and taxonomic classification.</title>
        <authorList>
            <person name="Goeker M."/>
        </authorList>
    </citation>
    <scope>NUCLEOTIDE SEQUENCE [LARGE SCALE GENOMIC DNA]</scope>
    <source>
        <strain evidence="3 4">DSM 22362</strain>
    </source>
</reference>
<sequence length="340" mass="38897">MKTCSKFFIGIDVSKPYFDASLLCVIDQQKQQIQTLRFENSIQGLKEFHKWLKKHKVTMNENTLLVIENTGIYHRLLWAFCCEKNLPIHIGNAAHIKWSFGIARGKSDRVDSIRLCQYAYRNAEELKSSSILDPVLLQIQDLMASRRRLVSQLKSNEVYLNELKNISNIDNRLILERLHRDAIKGISNSISKIETLLKKIVSENEKIKKNYDLLISVPGIGHLTAIYIICCTCNFACRRSGKQLASYAGVVPFEHSSGISIKGRNRVSNMANKELKKMLHLCALSAIQFYPEFKCYFERKTGEGKHKMSVINAIRNKIVLRAAAVVIKQMPYISKYNVLA</sequence>
<name>A0A4R3VJW2_9SPHI</name>
<evidence type="ECO:0000259" key="2">
    <source>
        <dbReference type="Pfam" id="PF02371"/>
    </source>
</evidence>
<dbReference type="GO" id="GO:0006313">
    <property type="term" value="P:DNA transposition"/>
    <property type="evidence" value="ECO:0007669"/>
    <property type="project" value="InterPro"/>
</dbReference>
<comment type="caution">
    <text evidence="3">The sequence shown here is derived from an EMBL/GenBank/DDBJ whole genome shotgun (WGS) entry which is preliminary data.</text>
</comment>
<dbReference type="EMBL" id="SMBZ01000104">
    <property type="protein sequence ID" value="TCV04128.1"/>
    <property type="molecule type" value="Genomic_DNA"/>
</dbReference>
<dbReference type="InterPro" id="IPR003346">
    <property type="entry name" value="Transposase_20"/>
</dbReference>
<keyword evidence="4" id="KW-1185">Reference proteome</keyword>
<dbReference type="OrthoDB" id="964423at2"/>
<dbReference type="RefSeq" id="WP_132779376.1">
    <property type="nucleotide sequence ID" value="NZ_SMBZ01000104.1"/>
</dbReference>
<dbReference type="GO" id="GO:0003677">
    <property type="term" value="F:DNA binding"/>
    <property type="evidence" value="ECO:0007669"/>
    <property type="project" value="InterPro"/>
</dbReference>
<dbReference type="GO" id="GO:0004803">
    <property type="term" value="F:transposase activity"/>
    <property type="evidence" value="ECO:0007669"/>
    <property type="project" value="InterPro"/>
</dbReference>
<feature type="domain" description="Transposase IS110-like N-terminal" evidence="1">
    <location>
        <begin position="9"/>
        <end position="157"/>
    </location>
</feature>
<dbReference type="InterPro" id="IPR002525">
    <property type="entry name" value="Transp_IS110-like_N"/>
</dbReference>
<accession>A0A4R3VJW2</accession>